<protein>
    <recommendedName>
        <fullName evidence="4">DUF1440 domain-containing protein</fullName>
    </recommendedName>
</protein>
<name>A0A158BTW0_9BURK</name>
<proteinExistence type="predicted"/>
<keyword evidence="1" id="KW-0472">Membrane</keyword>
<keyword evidence="1" id="KW-0812">Transmembrane</keyword>
<reference evidence="2" key="1">
    <citation type="submission" date="2016-01" db="EMBL/GenBank/DDBJ databases">
        <authorList>
            <person name="Peeters C."/>
        </authorList>
    </citation>
    <scope>NUCLEOTIDE SEQUENCE</scope>
    <source>
        <strain evidence="2">LMG 29322</strain>
    </source>
</reference>
<sequence length="185" mass="19759">MGTKAGVAGSGRSENPVSLADAGSRLQMVLRAGAAGGLAGAIIIWIYEALVWVGAQHLMPLAGIPRNATGLVFGKAFQESIGIWAYVVGTGIHFVFAIGWGVLFALIWPYFRRRGFEATLVALFYAIFAWIAMHVAIAIASDNHPNYLDPAVIIGGFMSHFCFTIPLALIVKKMLAPGDSANLKR</sequence>
<comment type="caution">
    <text evidence="2">The sequence shown here is derived from an EMBL/GenBank/DDBJ whole genome shotgun (WGS) entry which is preliminary data.</text>
</comment>
<gene>
    <name evidence="2" type="ORF">AWB79_04247</name>
</gene>
<dbReference type="EMBL" id="FCOA02000014">
    <property type="protein sequence ID" value="SAK73524.1"/>
    <property type="molecule type" value="Genomic_DNA"/>
</dbReference>
<feature type="transmembrane region" description="Helical" evidence="1">
    <location>
        <begin position="120"/>
        <end position="140"/>
    </location>
</feature>
<feature type="transmembrane region" description="Helical" evidence="1">
    <location>
        <begin position="83"/>
        <end position="108"/>
    </location>
</feature>
<evidence type="ECO:0000313" key="3">
    <source>
        <dbReference type="Proteomes" id="UP000054851"/>
    </source>
</evidence>
<evidence type="ECO:0008006" key="4">
    <source>
        <dbReference type="Google" id="ProtNLM"/>
    </source>
</evidence>
<evidence type="ECO:0000256" key="1">
    <source>
        <dbReference type="SAM" id="Phobius"/>
    </source>
</evidence>
<dbReference type="STRING" id="1777140.AWB79_04247"/>
<organism evidence="2 3">
    <name type="scientific">Caballeronia hypogeia</name>
    <dbReference type="NCBI Taxonomy" id="1777140"/>
    <lineage>
        <taxon>Bacteria</taxon>
        <taxon>Pseudomonadati</taxon>
        <taxon>Pseudomonadota</taxon>
        <taxon>Betaproteobacteria</taxon>
        <taxon>Burkholderiales</taxon>
        <taxon>Burkholderiaceae</taxon>
        <taxon>Caballeronia</taxon>
    </lineage>
</organism>
<keyword evidence="3" id="KW-1185">Reference proteome</keyword>
<accession>A0A158BTW0</accession>
<evidence type="ECO:0000313" key="2">
    <source>
        <dbReference type="EMBL" id="SAK73524.1"/>
    </source>
</evidence>
<dbReference type="Proteomes" id="UP000054851">
    <property type="component" value="Unassembled WGS sequence"/>
</dbReference>
<feature type="transmembrane region" description="Helical" evidence="1">
    <location>
        <begin position="28"/>
        <end position="47"/>
    </location>
</feature>
<dbReference type="AlphaFoldDB" id="A0A158BTW0"/>
<feature type="transmembrane region" description="Helical" evidence="1">
    <location>
        <begin position="152"/>
        <end position="171"/>
    </location>
</feature>
<keyword evidence="1" id="KW-1133">Transmembrane helix</keyword>